<evidence type="ECO:0000313" key="2">
    <source>
        <dbReference type="Proteomes" id="UP001597344"/>
    </source>
</evidence>
<dbReference type="RefSeq" id="WP_378320890.1">
    <property type="nucleotide sequence ID" value="NZ_JBHUHY010000015.1"/>
</dbReference>
<accession>A0ABW5B175</accession>
<dbReference type="EMBL" id="JBHUHY010000015">
    <property type="protein sequence ID" value="MFD2187886.1"/>
    <property type="molecule type" value="Genomic_DNA"/>
</dbReference>
<reference evidence="2" key="1">
    <citation type="journal article" date="2019" name="Int. J. Syst. Evol. Microbiol.">
        <title>The Global Catalogue of Microorganisms (GCM) 10K type strain sequencing project: providing services to taxonomists for standard genome sequencing and annotation.</title>
        <authorList>
            <consortium name="The Broad Institute Genomics Platform"/>
            <consortium name="The Broad Institute Genome Sequencing Center for Infectious Disease"/>
            <person name="Wu L."/>
            <person name="Ma J."/>
        </authorList>
    </citation>
    <scope>NUCLEOTIDE SEQUENCE [LARGE SCALE GENOMIC DNA]</scope>
    <source>
        <strain evidence="2">DT92</strain>
    </source>
</reference>
<protein>
    <submittedName>
        <fullName evidence="1">Uncharacterized protein</fullName>
    </submittedName>
</protein>
<keyword evidence="2" id="KW-1185">Reference proteome</keyword>
<sequence length="258" mass="29346">MKYREFFHIEMIHQYFSGIPLDLVMLADNETKNRLNSLGCILKKEADRIKVLAPLHPEDDAFPVLGENDVFTFYIYPTSARIQEITDLSTVEKGNMISFINLGQTLDSTELISSQIEKKGVFKGFSALANVVIVGNKINTETVVESVKFKAIFKAKSIQWKYYFVSNVEDPDITIESRDNQISFNEIVVDENTTDQIVNSIQLNFPNTQIKVFESKDLVPYSSKPVKNIKLLQNGDILISHLPNPQKEQNGIQIIKIK</sequence>
<proteinExistence type="predicted"/>
<name>A0ABW5B175_9FLAO</name>
<evidence type="ECO:0000313" key="1">
    <source>
        <dbReference type="EMBL" id="MFD2187886.1"/>
    </source>
</evidence>
<dbReference type="Proteomes" id="UP001597344">
    <property type="component" value="Unassembled WGS sequence"/>
</dbReference>
<gene>
    <name evidence="1" type="ORF">ACFSJT_13870</name>
</gene>
<comment type="caution">
    <text evidence="1">The sequence shown here is derived from an EMBL/GenBank/DDBJ whole genome shotgun (WGS) entry which is preliminary data.</text>
</comment>
<organism evidence="1 2">
    <name type="scientific">Aquimarina celericrescens</name>
    <dbReference type="NCBI Taxonomy" id="1964542"/>
    <lineage>
        <taxon>Bacteria</taxon>
        <taxon>Pseudomonadati</taxon>
        <taxon>Bacteroidota</taxon>
        <taxon>Flavobacteriia</taxon>
        <taxon>Flavobacteriales</taxon>
        <taxon>Flavobacteriaceae</taxon>
        <taxon>Aquimarina</taxon>
    </lineage>
</organism>